<dbReference type="GeneID" id="40827594"/>
<dbReference type="AlphaFoldDB" id="A0A1G9MS82"/>
<dbReference type="STRING" id="1196353.SAMN05444921_101257"/>
<organism evidence="2 3">
    <name type="scientific">Streptomyces wuyuanensis</name>
    <dbReference type="NCBI Taxonomy" id="1196353"/>
    <lineage>
        <taxon>Bacteria</taxon>
        <taxon>Bacillati</taxon>
        <taxon>Actinomycetota</taxon>
        <taxon>Actinomycetes</taxon>
        <taxon>Kitasatosporales</taxon>
        <taxon>Streptomycetaceae</taxon>
        <taxon>Streptomyces</taxon>
    </lineage>
</organism>
<reference evidence="3" key="1">
    <citation type="submission" date="2016-10" db="EMBL/GenBank/DDBJ databases">
        <authorList>
            <person name="Varghese N."/>
            <person name="Submissions S."/>
        </authorList>
    </citation>
    <scope>NUCLEOTIDE SEQUENCE [LARGE SCALE GENOMIC DNA]</scope>
    <source>
        <strain evidence="3">CGMCC 4.7042</strain>
    </source>
</reference>
<proteinExistence type="predicted"/>
<dbReference type="RefSeq" id="WP_093651884.1">
    <property type="nucleotide sequence ID" value="NZ_FNHI01000001.1"/>
</dbReference>
<keyword evidence="3" id="KW-1185">Reference proteome</keyword>
<sequence length="354" mass="35058">MPLNVFAVLVYLAVGVSSILLVKGLAKARRGPGGPVHDVMEAAFLNGGPARAVDAALTAMVTDGRLMVGGPGIVAVRRPVARDHVERAVLDELTRAPTGALDQLRLAVMRNPAVQEIGDGLAARGLMIAPGDVRRWKTWATWQLVLSLVLLPVSFVTTFVQYAFHEGFADMPFPFVVKVLPACFVGAIVATVCSSRARNRVTAAGRRAAADYRMAHAYHTDAGHLVAFGGLRAVRDPVLQGQLITAARLVRAGQPARAGSRGTGDRRSGTADTAAYVPIAVWCAASGSDPGGTGGGGCGGAGGNSCGSGGGCSSGCGSSGGGSGGGSGCGGGSGGGSGCGGGSGGGSGCGGGST</sequence>
<feature type="transmembrane region" description="Helical" evidence="1">
    <location>
        <begin position="176"/>
        <end position="197"/>
    </location>
</feature>
<dbReference type="Proteomes" id="UP000199063">
    <property type="component" value="Unassembled WGS sequence"/>
</dbReference>
<dbReference type="NCBIfam" id="TIGR04222">
    <property type="entry name" value="near_uncomplex"/>
    <property type="match status" value="1"/>
</dbReference>
<dbReference type="OrthoDB" id="4241909at2"/>
<keyword evidence="1" id="KW-0472">Membrane</keyword>
<feature type="transmembrane region" description="Helical" evidence="1">
    <location>
        <begin position="144"/>
        <end position="164"/>
    </location>
</feature>
<evidence type="ECO:0000256" key="1">
    <source>
        <dbReference type="SAM" id="Phobius"/>
    </source>
</evidence>
<evidence type="ECO:0000313" key="3">
    <source>
        <dbReference type="Proteomes" id="UP000199063"/>
    </source>
</evidence>
<dbReference type="InterPro" id="IPR026467">
    <property type="entry name" value="Ser/Gly_Cys_C_dom"/>
</dbReference>
<feature type="transmembrane region" description="Helical" evidence="1">
    <location>
        <begin position="6"/>
        <end position="26"/>
    </location>
</feature>
<keyword evidence="1" id="KW-0812">Transmembrane</keyword>
<gene>
    <name evidence="2" type="ORF">SAMN05444921_101257</name>
</gene>
<dbReference type="EMBL" id="FNHI01000001">
    <property type="protein sequence ID" value="SDL76964.1"/>
    <property type="molecule type" value="Genomic_DNA"/>
</dbReference>
<keyword evidence="1" id="KW-1133">Transmembrane helix</keyword>
<accession>A0A1G9MS82</accession>
<protein>
    <submittedName>
        <fullName evidence="2">TIGR04222 domain-containing protein</fullName>
    </submittedName>
</protein>
<evidence type="ECO:0000313" key="2">
    <source>
        <dbReference type="EMBL" id="SDL76964.1"/>
    </source>
</evidence>
<name>A0A1G9MS82_9ACTN</name>